<dbReference type="SMART" id="SM00382">
    <property type="entry name" value="AAA"/>
    <property type="match status" value="1"/>
</dbReference>
<dbReference type="Pfam" id="PF08352">
    <property type="entry name" value="oligo_HPY"/>
    <property type="match status" value="1"/>
</dbReference>
<organism evidence="5">
    <name type="scientific">marine sediment metagenome</name>
    <dbReference type="NCBI Taxonomy" id="412755"/>
    <lineage>
        <taxon>unclassified sequences</taxon>
        <taxon>metagenomes</taxon>
        <taxon>ecological metagenomes</taxon>
    </lineage>
</organism>
<keyword evidence="1" id="KW-0813">Transport</keyword>
<dbReference type="PROSITE" id="PS50893">
    <property type="entry name" value="ABC_TRANSPORTER_2"/>
    <property type="match status" value="1"/>
</dbReference>
<dbReference type="InterPro" id="IPR017871">
    <property type="entry name" value="ABC_transporter-like_CS"/>
</dbReference>
<name>A0A0F9Q1E9_9ZZZZ</name>
<evidence type="ECO:0000313" key="5">
    <source>
        <dbReference type="EMBL" id="KKN36289.1"/>
    </source>
</evidence>
<keyword evidence="2" id="KW-0547">Nucleotide-binding</keyword>
<comment type="caution">
    <text evidence="5">The sequence shown here is derived from an EMBL/GenBank/DDBJ whole genome shotgun (WGS) entry which is preliminary data.</text>
</comment>
<dbReference type="InterPro" id="IPR027417">
    <property type="entry name" value="P-loop_NTPase"/>
</dbReference>
<dbReference type="PANTHER" id="PTHR43067:SF3">
    <property type="entry name" value="MALTOSE ABC TRANSPORTER, ATP-BINDING PROTEIN"/>
    <property type="match status" value="1"/>
</dbReference>
<gene>
    <name evidence="5" type="ORF">LCGC14_0775110</name>
</gene>
<dbReference type="NCBIfam" id="TIGR01727">
    <property type="entry name" value="oligo_HPY"/>
    <property type="match status" value="1"/>
</dbReference>
<dbReference type="GO" id="GO:0015833">
    <property type="term" value="P:peptide transport"/>
    <property type="evidence" value="ECO:0007669"/>
    <property type="project" value="InterPro"/>
</dbReference>
<dbReference type="Gene3D" id="3.40.50.300">
    <property type="entry name" value="P-loop containing nucleotide triphosphate hydrolases"/>
    <property type="match status" value="1"/>
</dbReference>
<feature type="domain" description="ABC transporter" evidence="4">
    <location>
        <begin position="10"/>
        <end position="263"/>
    </location>
</feature>
<evidence type="ECO:0000256" key="2">
    <source>
        <dbReference type="ARBA" id="ARBA00022741"/>
    </source>
</evidence>
<dbReference type="InterPro" id="IPR003593">
    <property type="entry name" value="AAA+_ATPase"/>
</dbReference>
<evidence type="ECO:0000256" key="1">
    <source>
        <dbReference type="ARBA" id="ARBA00022448"/>
    </source>
</evidence>
<dbReference type="SUPFAM" id="SSF52540">
    <property type="entry name" value="P-loop containing nucleoside triphosphate hydrolases"/>
    <property type="match status" value="1"/>
</dbReference>
<keyword evidence="3" id="KW-0067">ATP-binding</keyword>
<dbReference type="PROSITE" id="PS00211">
    <property type="entry name" value="ABC_TRANSPORTER_1"/>
    <property type="match status" value="1"/>
</dbReference>
<dbReference type="AlphaFoldDB" id="A0A0F9Q1E9"/>
<dbReference type="PANTHER" id="PTHR43067">
    <property type="entry name" value="OLIGOPEPTIDE/DIPEPTIDE ABC TRANSPORTER, ATPASE SUBUNIT"/>
    <property type="match status" value="1"/>
</dbReference>
<proteinExistence type="predicted"/>
<dbReference type="CDD" id="cd03257">
    <property type="entry name" value="ABC_NikE_OppD_transporters"/>
    <property type="match status" value="1"/>
</dbReference>
<dbReference type="GO" id="GO:0016887">
    <property type="term" value="F:ATP hydrolysis activity"/>
    <property type="evidence" value="ECO:0007669"/>
    <property type="project" value="InterPro"/>
</dbReference>
<dbReference type="InterPro" id="IPR013563">
    <property type="entry name" value="Oligopep_ABC_C"/>
</dbReference>
<reference evidence="5" key="1">
    <citation type="journal article" date="2015" name="Nature">
        <title>Complex archaea that bridge the gap between prokaryotes and eukaryotes.</title>
        <authorList>
            <person name="Spang A."/>
            <person name="Saw J.H."/>
            <person name="Jorgensen S.L."/>
            <person name="Zaremba-Niedzwiedzka K."/>
            <person name="Martijn J."/>
            <person name="Lind A.E."/>
            <person name="van Eijk R."/>
            <person name="Schleper C."/>
            <person name="Guy L."/>
            <person name="Ettema T.J."/>
        </authorList>
    </citation>
    <scope>NUCLEOTIDE SEQUENCE</scope>
</reference>
<dbReference type="EMBL" id="LAZR01001976">
    <property type="protein sequence ID" value="KKN36289.1"/>
    <property type="molecule type" value="Genomic_DNA"/>
</dbReference>
<dbReference type="GO" id="GO:0005524">
    <property type="term" value="F:ATP binding"/>
    <property type="evidence" value="ECO:0007669"/>
    <property type="project" value="UniProtKB-KW"/>
</dbReference>
<protein>
    <recommendedName>
        <fullName evidence="4">ABC transporter domain-containing protein</fullName>
    </recommendedName>
</protein>
<accession>A0A0F9Q1E9</accession>
<dbReference type="Pfam" id="PF00005">
    <property type="entry name" value="ABC_tran"/>
    <property type="match status" value="1"/>
</dbReference>
<sequence>MTEDMIEEVIRVEDLKGYYRGTFGVVHAVDGVSLSVNKGDIMGIAGESGCGKTSLAELITGRPIELLHHEGGRVYVKELSMFELDEEVIRKEILCKVMGYVPQASQNSLNPVKKIKNFILDAMRERIGTKTKDKEKVLNQVAEHFKTLGLEKSVLNRYPHELSGGMKQRVVVGISTLWNPLILVIDEPTSALDVTTQQLLIKTFEHLQKIEIVETIVFISHDIPVLAQICNKCVIMYAGRIVEKASMDDIIRNPQHPYTKMLMSSICCFNPDGTAEGKLDGIPGSPPDLLNPPKGCRFYLRCPSRLEKCKENYPPFFIPRTESDPVACWLFEGVGD</sequence>
<evidence type="ECO:0000259" key="4">
    <source>
        <dbReference type="PROSITE" id="PS50893"/>
    </source>
</evidence>
<evidence type="ECO:0000256" key="3">
    <source>
        <dbReference type="ARBA" id="ARBA00022840"/>
    </source>
</evidence>
<dbReference type="InterPro" id="IPR003439">
    <property type="entry name" value="ABC_transporter-like_ATP-bd"/>
</dbReference>